<sequence>ISNDETPISEDAKEICDTNYSKTENVKEKPEYIEEVSIEEDTVTPTSKNAPLGEDELVAQILADKDKAIPAILTPRTRKRRHGYETVIFPENLPPTPEIVTCAVDPEPQVVVHSVANISSHNSDNDVNARSSPRWNRTGSEISLTNYENDGDIDSMRSSDTADTVSISSEMSSIVGDGLQSGYHRESNISVRESWHSDVSTDVLRKRMYRIGLNLFNKKPSKGLAFLVEHSFVQNTPPAVASFLLNRKGLSRQMVGEYLGKHTEGF</sequence>
<dbReference type="PANTHER" id="PTHR10663:SF342">
    <property type="entry name" value="FI21420P1"/>
    <property type="match status" value="1"/>
</dbReference>
<dbReference type="GO" id="GO:0005085">
    <property type="term" value="F:guanyl-nucleotide exchange factor activity"/>
    <property type="evidence" value="ECO:0007669"/>
    <property type="project" value="InterPro"/>
</dbReference>
<dbReference type="HOGENOM" id="CLU_1047784_0_0_1"/>
<feature type="domain" description="SEC7" evidence="1">
    <location>
        <begin position="198"/>
        <end position="264"/>
    </location>
</feature>
<dbReference type="PROSITE" id="PS50190">
    <property type="entry name" value="SEC7"/>
    <property type="match status" value="1"/>
</dbReference>
<reference evidence="2" key="2">
    <citation type="submission" date="2025-08" db="UniProtKB">
        <authorList>
            <consortium name="Ensembl"/>
        </authorList>
    </citation>
    <scope>IDENTIFICATION</scope>
</reference>
<reference evidence="3" key="1">
    <citation type="submission" date="2003-08" db="EMBL/GenBank/DDBJ databases">
        <authorList>
            <person name="Birren B."/>
            <person name="Nusbaum C."/>
            <person name="Abebe A."/>
            <person name="Abouelleil A."/>
            <person name="Adekoya E."/>
            <person name="Ait-zahra M."/>
            <person name="Allen N."/>
            <person name="Allen T."/>
            <person name="An P."/>
            <person name="Anderson M."/>
            <person name="Anderson S."/>
            <person name="Arachchi H."/>
            <person name="Armbruster J."/>
            <person name="Bachantsang P."/>
            <person name="Baldwin J."/>
            <person name="Barry A."/>
            <person name="Bayul T."/>
            <person name="Blitshsteyn B."/>
            <person name="Bloom T."/>
            <person name="Blye J."/>
            <person name="Boguslavskiy L."/>
            <person name="Borowsky M."/>
            <person name="Boukhgalter B."/>
            <person name="Brunache A."/>
            <person name="Butler J."/>
            <person name="Calixte N."/>
            <person name="Calvo S."/>
            <person name="Camarata J."/>
            <person name="Campo K."/>
            <person name="Chang J."/>
            <person name="Cheshatsang Y."/>
            <person name="Citroen M."/>
            <person name="Collymore A."/>
            <person name="Considine T."/>
            <person name="Cook A."/>
            <person name="Cooke P."/>
            <person name="Corum B."/>
            <person name="Cuomo C."/>
            <person name="David R."/>
            <person name="Dawoe T."/>
            <person name="Degray S."/>
            <person name="Dodge S."/>
            <person name="Dooley K."/>
            <person name="Dorje P."/>
            <person name="Dorjee K."/>
            <person name="Dorris L."/>
            <person name="Duffey N."/>
            <person name="Dupes A."/>
            <person name="Elkins T."/>
            <person name="Engels R."/>
            <person name="Erickson J."/>
            <person name="Farina A."/>
            <person name="Faro S."/>
            <person name="Ferreira P."/>
            <person name="Fischer H."/>
            <person name="Fitzgerald M."/>
            <person name="Foley K."/>
            <person name="Gage D."/>
            <person name="Galagan J."/>
            <person name="Gearin G."/>
            <person name="Gnerre S."/>
            <person name="Gnirke A."/>
            <person name="Goyette A."/>
            <person name="Graham J."/>
            <person name="Grandbois E."/>
            <person name="Gyaltsen K."/>
            <person name="Hafez N."/>
            <person name="Hagopian D."/>
            <person name="Hagos B."/>
            <person name="Hall J."/>
            <person name="Hatcher B."/>
            <person name="Heller A."/>
            <person name="Higgins H."/>
            <person name="Honan T."/>
            <person name="Horn A."/>
            <person name="Houde N."/>
            <person name="Hughes L."/>
            <person name="Hulme W."/>
            <person name="Husby E."/>
            <person name="Iliev I."/>
            <person name="Jaffe D."/>
            <person name="Jones C."/>
            <person name="Kamal M."/>
            <person name="Kamat A."/>
            <person name="Kamvysselis M."/>
            <person name="Karlsson E."/>
            <person name="Kells C."/>
            <person name="Kieu A."/>
            <person name="Kisner P."/>
            <person name="Kodira C."/>
            <person name="Kulbokas E."/>
            <person name="Labutti K."/>
            <person name="Lama D."/>
            <person name="Landers T."/>
            <person name="Leger J."/>
            <person name="Levine S."/>
            <person name="Lewis D."/>
            <person name="Lewis T."/>
            <person name="Lindblad-toh K."/>
            <person name="Liu X."/>
            <person name="Lokyitsang T."/>
            <person name="Lokyitsang Y."/>
            <person name="Lucien O."/>
            <person name="Lui A."/>
            <person name="Ma L.J."/>
            <person name="Mabbitt R."/>
            <person name="Macdonald J."/>
            <person name="Maclean C."/>
            <person name="Major J."/>
            <person name="Manning J."/>
            <person name="Marabella R."/>
            <person name="Maru K."/>
            <person name="Matthews C."/>
            <person name="Mauceli E."/>
            <person name="Mccarthy M."/>
            <person name="Mcdonough S."/>
            <person name="Mcghee T."/>
            <person name="Meldrim J."/>
            <person name="Meneus L."/>
            <person name="Mesirov J."/>
            <person name="Mihalev A."/>
            <person name="Mihova T."/>
            <person name="Mikkelsen T."/>
            <person name="Mlenga V."/>
            <person name="Moru K."/>
            <person name="Mozes J."/>
            <person name="Mulrain L."/>
            <person name="Munson G."/>
            <person name="Naylor J."/>
            <person name="Newes C."/>
            <person name="Nguyen C."/>
            <person name="Nguyen N."/>
            <person name="Nguyen T."/>
            <person name="Nicol R."/>
            <person name="Nielsen C."/>
            <person name="Nizzari M."/>
            <person name="Norbu C."/>
            <person name="Norbu N."/>
            <person name="O'donnell P."/>
            <person name="Okoawo O."/>
            <person name="O'leary S."/>
            <person name="Omotosho B."/>
            <person name="O'neill K."/>
            <person name="Osman S."/>
            <person name="Parker S."/>
            <person name="Perrin D."/>
            <person name="Phunkhang P."/>
            <person name="Piqani B."/>
            <person name="Purcell S."/>
            <person name="Rachupka T."/>
            <person name="Ramasamy U."/>
            <person name="Rameau R."/>
            <person name="Ray V."/>
            <person name="Raymond C."/>
            <person name="Retta R."/>
            <person name="Richardson S."/>
            <person name="Rise C."/>
            <person name="Rodriguez J."/>
            <person name="Rogers J."/>
            <person name="Rogov P."/>
            <person name="Rutman M."/>
            <person name="Schupbach R."/>
            <person name="Seaman C."/>
            <person name="Settipalli S."/>
            <person name="Sharpe T."/>
            <person name="Sheridan J."/>
            <person name="Sherpa N."/>
            <person name="Shi J."/>
            <person name="Smirnov S."/>
            <person name="Smith C."/>
            <person name="Sougnez C."/>
            <person name="Spencer B."/>
            <person name="Stalker J."/>
            <person name="Stange-thomann N."/>
            <person name="Stavropoulos S."/>
            <person name="Stetson K."/>
            <person name="Stone C."/>
            <person name="Stone S."/>
            <person name="Stubbs M."/>
            <person name="Talamas J."/>
            <person name="Tchuinga P."/>
            <person name="Tenzing P."/>
            <person name="Tesfaye S."/>
            <person name="Theodore J."/>
            <person name="Thoulutsang Y."/>
            <person name="Topham K."/>
            <person name="Towey S."/>
            <person name="Tsamla T."/>
            <person name="Tsomo N."/>
            <person name="Vallee D."/>
            <person name="Vassiliev H."/>
            <person name="Venkataraman V."/>
            <person name="Vinson J."/>
            <person name="Vo A."/>
            <person name="Wade C."/>
            <person name="Wang S."/>
            <person name="Wangchuk T."/>
            <person name="Wangdi T."/>
            <person name="Whittaker C."/>
            <person name="Wilkinson J."/>
            <person name="Wu Y."/>
            <person name="Wyman D."/>
            <person name="Yadav S."/>
            <person name="Yang S."/>
            <person name="Yang X."/>
            <person name="Yeager S."/>
            <person name="Yee E."/>
            <person name="Young G."/>
            <person name="Zainoun J."/>
            <person name="Zembeck L."/>
            <person name="Zimmer A."/>
            <person name="Zody M."/>
            <person name="Lander E."/>
        </authorList>
    </citation>
    <scope>NUCLEOTIDE SEQUENCE [LARGE SCALE GENOMIC DNA]</scope>
</reference>
<protein>
    <recommendedName>
        <fullName evidence="1">SEC7 domain-containing protein</fullName>
    </recommendedName>
</protein>
<dbReference type="GO" id="GO:0030036">
    <property type="term" value="P:actin cytoskeleton organization"/>
    <property type="evidence" value="ECO:0007669"/>
    <property type="project" value="TreeGrafter"/>
</dbReference>
<organism evidence="2 3">
    <name type="scientific">Ciona savignyi</name>
    <name type="common">Pacific transparent sea squirt</name>
    <dbReference type="NCBI Taxonomy" id="51511"/>
    <lineage>
        <taxon>Eukaryota</taxon>
        <taxon>Metazoa</taxon>
        <taxon>Chordata</taxon>
        <taxon>Tunicata</taxon>
        <taxon>Ascidiacea</taxon>
        <taxon>Phlebobranchia</taxon>
        <taxon>Cionidae</taxon>
        <taxon>Ciona</taxon>
    </lineage>
</organism>
<dbReference type="GO" id="GO:0032012">
    <property type="term" value="P:regulation of ARF protein signal transduction"/>
    <property type="evidence" value="ECO:0007669"/>
    <property type="project" value="InterPro"/>
</dbReference>
<dbReference type="InterPro" id="IPR035999">
    <property type="entry name" value="Sec7_dom_sf"/>
</dbReference>
<reference evidence="2" key="3">
    <citation type="submission" date="2025-09" db="UniProtKB">
        <authorList>
            <consortium name="Ensembl"/>
        </authorList>
    </citation>
    <scope>IDENTIFICATION</scope>
</reference>
<keyword evidence="3" id="KW-1185">Reference proteome</keyword>
<evidence type="ECO:0000259" key="1">
    <source>
        <dbReference type="PROSITE" id="PS50190"/>
    </source>
</evidence>
<dbReference type="InterPro" id="IPR000904">
    <property type="entry name" value="Sec7_dom"/>
</dbReference>
<name>H2ZJJ6_CIOSA</name>
<evidence type="ECO:0000313" key="3">
    <source>
        <dbReference type="Proteomes" id="UP000007875"/>
    </source>
</evidence>
<dbReference type="Proteomes" id="UP000007875">
    <property type="component" value="Unassembled WGS sequence"/>
</dbReference>
<dbReference type="PANTHER" id="PTHR10663">
    <property type="entry name" value="GUANYL-NUCLEOTIDE EXCHANGE FACTOR"/>
    <property type="match status" value="1"/>
</dbReference>
<dbReference type="Ensembl" id="ENSCSAVT00000017956.1">
    <property type="protein sequence ID" value="ENSCSAVP00000017762.1"/>
    <property type="gene ID" value="ENSCSAVG00000010455.1"/>
</dbReference>
<accession>H2ZJJ6</accession>
<dbReference type="Pfam" id="PF01369">
    <property type="entry name" value="Sec7"/>
    <property type="match status" value="1"/>
</dbReference>
<proteinExistence type="predicted"/>
<dbReference type="AlphaFoldDB" id="H2ZJJ6"/>
<evidence type="ECO:0000313" key="2">
    <source>
        <dbReference type="Ensembl" id="ENSCSAVP00000017762.1"/>
    </source>
</evidence>
<dbReference type="SUPFAM" id="SSF48425">
    <property type="entry name" value="Sec7 domain"/>
    <property type="match status" value="1"/>
</dbReference>
<dbReference type="Gene3D" id="1.10.220.20">
    <property type="match status" value="1"/>
</dbReference>
<dbReference type="GeneTree" id="ENSGT00940000170509"/>